<dbReference type="Proteomes" id="UP000319449">
    <property type="component" value="Unassembled WGS sequence"/>
</dbReference>
<dbReference type="EMBL" id="VLLN01000004">
    <property type="protein sequence ID" value="TWJ32605.1"/>
    <property type="molecule type" value="Genomic_DNA"/>
</dbReference>
<dbReference type="Gene3D" id="3.90.550.10">
    <property type="entry name" value="Spore Coat Polysaccharide Biosynthesis Protein SpsA, Chain A"/>
    <property type="match status" value="1"/>
</dbReference>
<dbReference type="GO" id="GO:0016740">
    <property type="term" value="F:transferase activity"/>
    <property type="evidence" value="ECO:0007669"/>
    <property type="project" value="UniProtKB-KW"/>
</dbReference>
<dbReference type="RefSeq" id="WP_145019221.1">
    <property type="nucleotide sequence ID" value="NZ_VLLN01000004.1"/>
</dbReference>
<dbReference type="Pfam" id="PF00535">
    <property type="entry name" value="Glycos_transf_2"/>
    <property type="match status" value="1"/>
</dbReference>
<dbReference type="InterPro" id="IPR029044">
    <property type="entry name" value="Nucleotide-diphossugar_trans"/>
</dbReference>
<reference evidence="2 3" key="1">
    <citation type="submission" date="2019-07" db="EMBL/GenBank/DDBJ databases">
        <title>Genomic Encyclopedia of Archaeal and Bacterial Type Strains, Phase II (KMG-II): from individual species to whole genera.</title>
        <authorList>
            <person name="Goeker M."/>
        </authorList>
    </citation>
    <scope>NUCLEOTIDE SEQUENCE [LARGE SCALE GENOMIC DNA]</scope>
    <source>
        <strain evidence="2 3">ATCC BAA-1139</strain>
    </source>
</reference>
<dbReference type="PANTHER" id="PTHR43685:SF11">
    <property type="entry name" value="GLYCOSYLTRANSFERASE TAGX-RELATED"/>
    <property type="match status" value="1"/>
</dbReference>
<keyword evidence="3" id="KW-1185">Reference proteome</keyword>
<dbReference type="InterPro" id="IPR001173">
    <property type="entry name" value="Glyco_trans_2-like"/>
</dbReference>
<dbReference type="SUPFAM" id="SSF53448">
    <property type="entry name" value="Nucleotide-diphospho-sugar transferases"/>
    <property type="match status" value="1"/>
</dbReference>
<feature type="domain" description="Glycosyltransferase 2-like" evidence="1">
    <location>
        <begin position="6"/>
        <end position="119"/>
    </location>
</feature>
<name>A0A562WR21_9BACT</name>
<dbReference type="PANTHER" id="PTHR43685">
    <property type="entry name" value="GLYCOSYLTRANSFERASE"/>
    <property type="match status" value="1"/>
</dbReference>
<protein>
    <submittedName>
        <fullName evidence="2">Glycosyltransferase involved in cell wall biosynthesis</fullName>
    </submittedName>
</protein>
<evidence type="ECO:0000259" key="1">
    <source>
        <dbReference type="Pfam" id="PF00535"/>
    </source>
</evidence>
<sequence>MQPKISICIPTYNYAHFIADAIDSVLSQTVNDYELLVIDNCSTDNTEEVVLGYLQEGRNVKYIRNEKNLGLVCNLNRCIELASGTYIKILCSDDLLEATCLEKMVQVLEANPKVSLIASARQLVDRSLNNLGQLAYSDRAELLPGIGAIRKCFFVGNLIGEPTAVLFRKKDAIAGFDPKYRQLVDLEMWFRLLEQGDFAFIPEALCLIRQHEEQGTKTNIKGFIYVDDQFRLFDDYADKSYMGLSYFQKLEARFDIAQALWKLDMDVSLKKAKTTEYHGLCLYYMLNIFKKIKQLLFGKKKF</sequence>
<evidence type="ECO:0000313" key="3">
    <source>
        <dbReference type="Proteomes" id="UP000319449"/>
    </source>
</evidence>
<dbReference type="AlphaFoldDB" id="A0A562WR21"/>
<proteinExistence type="predicted"/>
<dbReference type="OrthoDB" id="9810303at2"/>
<keyword evidence="2" id="KW-0808">Transferase</keyword>
<organism evidence="2 3">
    <name type="scientific">Geobacter argillaceus</name>
    <dbReference type="NCBI Taxonomy" id="345631"/>
    <lineage>
        <taxon>Bacteria</taxon>
        <taxon>Pseudomonadati</taxon>
        <taxon>Thermodesulfobacteriota</taxon>
        <taxon>Desulfuromonadia</taxon>
        <taxon>Geobacterales</taxon>
        <taxon>Geobacteraceae</taxon>
        <taxon>Geobacter</taxon>
    </lineage>
</organism>
<gene>
    <name evidence="2" type="ORF">JN12_01047</name>
</gene>
<dbReference type="InterPro" id="IPR050834">
    <property type="entry name" value="Glycosyltransf_2"/>
</dbReference>
<comment type="caution">
    <text evidence="2">The sequence shown here is derived from an EMBL/GenBank/DDBJ whole genome shotgun (WGS) entry which is preliminary data.</text>
</comment>
<accession>A0A562WR21</accession>
<evidence type="ECO:0000313" key="2">
    <source>
        <dbReference type="EMBL" id="TWJ32605.1"/>
    </source>
</evidence>